<dbReference type="GO" id="GO:0051082">
    <property type="term" value="F:unfolded protein binding"/>
    <property type="evidence" value="ECO:0007669"/>
    <property type="project" value="TreeGrafter"/>
</dbReference>
<dbReference type="EMBL" id="LILB01000001">
    <property type="protein sequence ID" value="KOO52237.1"/>
    <property type="molecule type" value="Genomic_DNA"/>
</dbReference>
<dbReference type="InterPro" id="IPR009012">
    <property type="entry name" value="GrpE_head"/>
</dbReference>
<dbReference type="STRING" id="263475.AMD00_07470"/>
<dbReference type="GO" id="GO:0042803">
    <property type="term" value="F:protein homodimerization activity"/>
    <property type="evidence" value="ECO:0007669"/>
    <property type="project" value="InterPro"/>
</dbReference>
<dbReference type="HAMAP" id="MF_01151">
    <property type="entry name" value="GrpE"/>
    <property type="match status" value="1"/>
</dbReference>
<dbReference type="PANTHER" id="PTHR21237:SF23">
    <property type="entry name" value="GRPE PROTEIN HOMOLOG, MITOCHONDRIAL"/>
    <property type="match status" value="1"/>
</dbReference>
<dbReference type="GO" id="GO:0000774">
    <property type="term" value="F:adenyl-nucleotide exchange factor activity"/>
    <property type="evidence" value="ECO:0007669"/>
    <property type="project" value="InterPro"/>
</dbReference>
<keyword evidence="4 10" id="KW-0963">Cytoplasm</keyword>
<evidence type="ECO:0000256" key="9">
    <source>
        <dbReference type="ARBA" id="ARBA00076414"/>
    </source>
</evidence>
<dbReference type="PRINTS" id="PR00773">
    <property type="entry name" value="GRPEPROTEIN"/>
</dbReference>
<comment type="subunit">
    <text evidence="3 10">Homodimer.</text>
</comment>
<organism evidence="14 15">
    <name type="scientific">Viridibacillus arvi</name>
    <dbReference type="NCBI Taxonomy" id="263475"/>
    <lineage>
        <taxon>Bacteria</taxon>
        <taxon>Bacillati</taxon>
        <taxon>Bacillota</taxon>
        <taxon>Bacilli</taxon>
        <taxon>Bacillales</taxon>
        <taxon>Caryophanaceae</taxon>
        <taxon>Viridibacillus</taxon>
    </lineage>
</organism>
<evidence type="ECO:0000313" key="14">
    <source>
        <dbReference type="EMBL" id="KOO52237.1"/>
    </source>
</evidence>
<evidence type="ECO:0000256" key="13">
    <source>
        <dbReference type="SAM" id="MobiDB-lite"/>
    </source>
</evidence>
<dbReference type="GeneID" id="301135941"/>
<dbReference type="InterPro" id="IPR000740">
    <property type="entry name" value="GrpE"/>
</dbReference>
<gene>
    <name evidence="10" type="primary">grpE</name>
    <name evidence="14" type="ORF">AMD00_07470</name>
</gene>
<evidence type="ECO:0000256" key="5">
    <source>
        <dbReference type="ARBA" id="ARBA00023016"/>
    </source>
</evidence>
<comment type="similarity">
    <text evidence="2 10 12">Belongs to the GrpE family.</text>
</comment>
<dbReference type="GO" id="GO:0005737">
    <property type="term" value="C:cytoplasm"/>
    <property type="evidence" value="ECO:0007669"/>
    <property type="project" value="UniProtKB-SubCell"/>
</dbReference>
<reference evidence="15" key="1">
    <citation type="submission" date="2015-08" db="EMBL/GenBank/DDBJ databases">
        <title>Fjat-10028 dsm 16317.</title>
        <authorList>
            <person name="Liu B."/>
            <person name="Wang J."/>
            <person name="Zhu Y."/>
            <person name="Liu G."/>
            <person name="Chen Q."/>
            <person name="Chen Z."/>
            <person name="Lan J."/>
            <person name="Che J."/>
            <person name="Ge C."/>
            <person name="Shi H."/>
            <person name="Pan Z."/>
            <person name="Liu X."/>
        </authorList>
    </citation>
    <scope>NUCLEOTIDE SEQUENCE [LARGE SCALE GENOMIC DNA]</scope>
    <source>
        <strain evidence="15">DSM 16317</strain>
    </source>
</reference>
<evidence type="ECO:0000256" key="12">
    <source>
        <dbReference type="RuleBase" id="RU004478"/>
    </source>
</evidence>
<evidence type="ECO:0000256" key="10">
    <source>
        <dbReference type="HAMAP-Rule" id="MF_01151"/>
    </source>
</evidence>
<dbReference type="PANTHER" id="PTHR21237">
    <property type="entry name" value="GRPE PROTEIN"/>
    <property type="match status" value="1"/>
</dbReference>
<feature type="region of interest" description="Disordered" evidence="13">
    <location>
        <begin position="1"/>
        <end position="25"/>
    </location>
</feature>
<evidence type="ECO:0000256" key="1">
    <source>
        <dbReference type="ARBA" id="ARBA00004496"/>
    </source>
</evidence>
<evidence type="ECO:0000256" key="2">
    <source>
        <dbReference type="ARBA" id="ARBA00009054"/>
    </source>
</evidence>
<dbReference type="OrthoDB" id="9812586at2"/>
<dbReference type="InterPro" id="IPR013805">
    <property type="entry name" value="GrpE_CC"/>
</dbReference>
<dbReference type="CDD" id="cd00446">
    <property type="entry name" value="GrpE"/>
    <property type="match status" value="1"/>
</dbReference>
<proteinExistence type="inferred from homology"/>
<dbReference type="Pfam" id="PF01025">
    <property type="entry name" value="GrpE"/>
    <property type="match status" value="1"/>
</dbReference>
<evidence type="ECO:0000313" key="15">
    <source>
        <dbReference type="Proteomes" id="UP000036867"/>
    </source>
</evidence>
<comment type="subcellular location">
    <subcellularLocation>
        <location evidence="1 10">Cytoplasm</location>
    </subcellularLocation>
</comment>
<evidence type="ECO:0000256" key="4">
    <source>
        <dbReference type="ARBA" id="ARBA00022490"/>
    </source>
</evidence>
<dbReference type="RefSeq" id="WP_053416409.1">
    <property type="nucleotide sequence ID" value="NZ_LILB01000001.1"/>
</dbReference>
<evidence type="ECO:0000256" key="6">
    <source>
        <dbReference type="ARBA" id="ARBA00023186"/>
    </source>
</evidence>
<dbReference type="PROSITE" id="PS01071">
    <property type="entry name" value="GRPE"/>
    <property type="match status" value="1"/>
</dbReference>
<feature type="compositionally biased region" description="Basic and acidic residues" evidence="13">
    <location>
        <begin position="1"/>
        <end position="11"/>
    </location>
</feature>
<dbReference type="FunFam" id="2.30.22.10:FF:000001">
    <property type="entry name" value="Protein GrpE"/>
    <property type="match status" value="1"/>
</dbReference>
<evidence type="ECO:0000256" key="11">
    <source>
        <dbReference type="RuleBase" id="RU000639"/>
    </source>
</evidence>
<dbReference type="SUPFAM" id="SSF51064">
    <property type="entry name" value="Head domain of nucleotide exchange factor GrpE"/>
    <property type="match status" value="1"/>
</dbReference>
<protein>
    <recommendedName>
        <fullName evidence="8 10">Protein GrpE</fullName>
    </recommendedName>
    <alternativeName>
        <fullName evidence="9 10">HSP-70 cofactor</fullName>
    </alternativeName>
</protein>
<dbReference type="Gene3D" id="2.30.22.10">
    <property type="entry name" value="Head domain of nucleotide exchange factor GrpE"/>
    <property type="match status" value="1"/>
</dbReference>
<evidence type="ECO:0000256" key="7">
    <source>
        <dbReference type="ARBA" id="ARBA00053401"/>
    </source>
</evidence>
<comment type="caution">
    <text evidence="14">The sequence shown here is derived from an EMBL/GenBank/DDBJ whole genome shotgun (WGS) entry which is preliminary data.</text>
</comment>
<comment type="function">
    <text evidence="7 10 11">Participates actively in the response to hyperosmotic and heat shock by preventing the aggregation of stress-denatured proteins, in association with DnaK and GrpE. It is the nucleotide exchange factor for DnaK and may function as a thermosensor. Unfolded proteins bind initially to DnaJ; upon interaction with the DnaJ-bound protein, DnaK hydrolyzes its bound ATP, resulting in the formation of a stable complex. GrpE releases ADP from DnaK; ATP binding to DnaK triggers the release of the substrate protein, thus completing the reaction cycle. Several rounds of ATP-dependent interactions between DnaJ, DnaK and GrpE are required for fully efficient folding.</text>
</comment>
<name>A0A0M0LMV4_9BACL</name>
<dbReference type="Gene3D" id="3.90.20.20">
    <property type="match status" value="1"/>
</dbReference>
<keyword evidence="5 10" id="KW-0346">Stress response</keyword>
<dbReference type="AlphaFoldDB" id="A0A0M0LMV4"/>
<dbReference type="GO" id="GO:0051087">
    <property type="term" value="F:protein-folding chaperone binding"/>
    <property type="evidence" value="ECO:0007669"/>
    <property type="project" value="InterPro"/>
</dbReference>
<keyword evidence="6 10" id="KW-0143">Chaperone</keyword>
<accession>A0A0M0LMV4</accession>
<sequence length="196" mass="22521">MSKANEFKEQAVEENTVVEEQLNEQEENVVDAEAVEATTELTVEEQHQAEITALEQKLDESESRFLRLRADYDNLKRRTQTERIAQEKYRAQNLLTDLLPVLDNFERALQVEATTEDAESMKKGIEMVYRSLIEATTKEGLEPVASEGEAFDPNIHHAVMQEQDDSKEQGIVLQELQKGYKLKDRILRPAMVKVNE</sequence>
<dbReference type="PATRIC" id="fig|263475.3.peg.1947"/>
<dbReference type="GO" id="GO:0006457">
    <property type="term" value="P:protein folding"/>
    <property type="evidence" value="ECO:0007669"/>
    <property type="project" value="InterPro"/>
</dbReference>
<dbReference type="SUPFAM" id="SSF58014">
    <property type="entry name" value="Coiled-coil domain of nucleotide exchange factor GrpE"/>
    <property type="match status" value="1"/>
</dbReference>
<dbReference type="NCBIfam" id="NF010738">
    <property type="entry name" value="PRK14140.1"/>
    <property type="match status" value="1"/>
</dbReference>
<dbReference type="Proteomes" id="UP000036867">
    <property type="component" value="Unassembled WGS sequence"/>
</dbReference>
<evidence type="ECO:0000256" key="8">
    <source>
        <dbReference type="ARBA" id="ARBA00072274"/>
    </source>
</evidence>
<evidence type="ECO:0000256" key="3">
    <source>
        <dbReference type="ARBA" id="ARBA00011738"/>
    </source>
</evidence>
<keyword evidence="15" id="KW-1185">Reference proteome</keyword>